<sequence>MIDHFSCKCQREIIAEHPPVCFMISCFRMVDKYMCIHTVEDILPYITWVRILSLHKPLVCICSSTTIKTIFHFRLVEYPK</sequence>
<reference evidence="1" key="1">
    <citation type="thesis" date="2020" institute="ProQuest LLC" country="789 East Eisenhower Parkway, Ann Arbor, MI, USA">
        <title>Comparative Genomics and Chromosome Evolution.</title>
        <authorList>
            <person name="Mudd A.B."/>
        </authorList>
    </citation>
    <scope>NUCLEOTIDE SEQUENCE</scope>
    <source>
        <strain evidence="1">237g6f4</strain>
        <tissue evidence="1">Blood</tissue>
    </source>
</reference>
<dbReference type="AlphaFoldDB" id="A0AAV6ZW40"/>
<name>A0AAV6ZW40_ENGPU</name>
<accession>A0AAV6ZW40</accession>
<proteinExistence type="predicted"/>
<dbReference type="Proteomes" id="UP000824782">
    <property type="component" value="Unassembled WGS sequence"/>
</dbReference>
<organism evidence="1 2">
    <name type="scientific">Engystomops pustulosus</name>
    <name type="common">Tungara frog</name>
    <name type="synonym">Physalaemus pustulosus</name>
    <dbReference type="NCBI Taxonomy" id="76066"/>
    <lineage>
        <taxon>Eukaryota</taxon>
        <taxon>Metazoa</taxon>
        <taxon>Chordata</taxon>
        <taxon>Craniata</taxon>
        <taxon>Vertebrata</taxon>
        <taxon>Euteleostomi</taxon>
        <taxon>Amphibia</taxon>
        <taxon>Batrachia</taxon>
        <taxon>Anura</taxon>
        <taxon>Neobatrachia</taxon>
        <taxon>Hyloidea</taxon>
        <taxon>Leptodactylidae</taxon>
        <taxon>Leiuperinae</taxon>
        <taxon>Engystomops</taxon>
    </lineage>
</organism>
<evidence type="ECO:0000313" key="1">
    <source>
        <dbReference type="EMBL" id="KAG8551789.1"/>
    </source>
</evidence>
<gene>
    <name evidence="1" type="ORF">GDO81_004269</name>
</gene>
<evidence type="ECO:0000313" key="2">
    <source>
        <dbReference type="Proteomes" id="UP000824782"/>
    </source>
</evidence>
<comment type="caution">
    <text evidence="1">The sequence shown here is derived from an EMBL/GenBank/DDBJ whole genome shotgun (WGS) entry which is preliminary data.</text>
</comment>
<protein>
    <submittedName>
        <fullName evidence="1">Uncharacterized protein</fullName>
    </submittedName>
</protein>
<keyword evidence="2" id="KW-1185">Reference proteome</keyword>
<dbReference type="EMBL" id="WNYA01000011">
    <property type="protein sequence ID" value="KAG8551789.1"/>
    <property type="molecule type" value="Genomic_DNA"/>
</dbReference>